<dbReference type="RefSeq" id="WP_123592565.1">
    <property type="nucleotide sequence ID" value="NZ_AYKF01000143.1"/>
</dbReference>
<sequence length="344" mass="39110">MTDTDHFAGSKAEALLDAHVAWVIARLQGDALQAELERRLDWLLADAARLRLGEVISVESVQRTAVDYAADMKVGGAIPALVGDIAVAIHEHPVHEQTTLVELLPDREFEELLDKLLEMQRLRDEVIHQSVSNPVFSDLVAQLLYSGLRGYVAESKLRAARVPGARTAMRIGRAVADRAPPQIGEALERGIRRYVERNTEAGMRASEAWLHDAFESDELRRAVLDFWDDHKHRSVASVRDLAGQLDVQELFVIGYEYWQRLRRTPIYRRLIESGVEVFFETYRDATLTELLDDIGVTRDMMVRDGMRFLPQVVDALRERGMLAPAIRRQLEDFYRSDAVAEILR</sequence>
<dbReference type="AlphaFoldDB" id="A0A423PDP9"/>
<dbReference type="Proteomes" id="UP000285123">
    <property type="component" value="Unassembled WGS sequence"/>
</dbReference>
<gene>
    <name evidence="1" type="ORF">SAHL_16890</name>
</gene>
<dbReference type="OrthoDB" id="7055830at2"/>
<protein>
    <submittedName>
        <fullName evidence="1">Uncharacterized protein</fullName>
    </submittedName>
</protein>
<comment type="caution">
    <text evidence="1">The sequence shown here is derived from an EMBL/GenBank/DDBJ whole genome shotgun (WGS) entry which is preliminary data.</text>
</comment>
<accession>A0A423PDP9</accession>
<dbReference type="EMBL" id="AYKF01000143">
    <property type="protein sequence ID" value="ROO23157.1"/>
    <property type="molecule type" value="Genomic_DNA"/>
</dbReference>
<proteinExistence type="predicted"/>
<name>A0A423PDP9_9GAMM</name>
<evidence type="ECO:0000313" key="1">
    <source>
        <dbReference type="EMBL" id="ROO23157.1"/>
    </source>
</evidence>
<reference evidence="1 2" key="1">
    <citation type="submission" date="2013-10" db="EMBL/GenBank/DDBJ databases">
        <title>Salinisphaera halophila YIM 95161 Genome Sequencing.</title>
        <authorList>
            <person name="Lai Q."/>
            <person name="Li C."/>
            <person name="Shao Z."/>
        </authorList>
    </citation>
    <scope>NUCLEOTIDE SEQUENCE [LARGE SCALE GENOMIC DNA]</scope>
    <source>
        <strain evidence="1 2">YIM 95161</strain>
    </source>
</reference>
<organism evidence="1 2">
    <name type="scientific">Salinisphaera orenii YIM 95161</name>
    <dbReference type="NCBI Taxonomy" id="1051139"/>
    <lineage>
        <taxon>Bacteria</taxon>
        <taxon>Pseudomonadati</taxon>
        <taxon>Pseudomonadota</taxon>
        <taxon>Gammaproteobacteria</taxon>
        <taxon>Salinisphaerales</taxon>
        <taxon>Salinisphaeraceae</taxon>
        <taxon>Salinisphaera</taxon>
    </lineage>
</organism>
<evidence type="ECO:0000313" key="2">
    <source>
        <dbReference type="Proteomes" id="UP000285123"/>
    </source>
</evidence>